<dbReference type="PANTHER" id="PTHR25465:SF49">
    <property type="entry name" value="BLOODTHIRSTY-RELATED GENE FAMILY, MEMBER 1-RELATED"/>
    <property type="match status" value="1"/>
</dbReference>
<keyword evidence="2" id="KW-0479">Metal-binding</keyword>
<organism evidence="10 11">
    <name type="scientific">Esox lucius</name>
    <name type="common">Northern pike</name>
    <dbReference type="NCBI Taxonomy" id="8010"/>
    <lineage>
        <taxon>Eukaryota</taxon>
        <taxon>Metazoa</taxon>
        <taxon>Chordata</taxon>
        <taxon>Craniata</taxon>
        <taxon>Vertebrata</taxon>
        <taxon>Euteleostomi</taxon>
        <taxon>Actinopterygii</taxon>
        <taxon>Neopterygii</taxon>
        <taxon>Teleostei</taxon>
        <taxon>Protacanthopterygii</taxon>
        <taxon>Esociformes</taxon>
        <taxon>Esocidae</taxon>
        <taxon>Esox</taxon>
    </lineage>
</organism>
<keyword evidence="4" id="KW-0862">Zinc</keyword>
<dbReference type="InParanoid" id="A0A6Q2XNF3"/>
<dbReference type="AlphaFoldDB" id="A0A6Q2XNF3"/>
<dbReference type="InterPro" id="IPR058030">
    <property type="entry name" value="TRIM8/14/16/25/29/45/65_CC"/>
</dbReference>
<evidence type="ECO:0000259" key="9">
    <source>
        <dbReference type="PROSITE" id="PS50188"/>
    </source>
</evidence>
<dbReference type="Gene3D" id="3.30.160.60">
    <property type="entry name" value="Classic Zinc Finger"/>
    <property type="match status" value="1"/>
</dbReference>
<evidence type="ECO:0000256" key="1">
    <source>
        <dbReference type="ARBA" id="ARBA00022588"/>
    </source>
</evidence>
<dbReference type="InterPro" id="IPR001841">
    <property type="entry name" value="Znf_RING"/>
</dbReference>
<dbReference type="InterPro" id="IPR003877">
    <property type="entry name" value="SPRY_dom"/>
</dbReference>
<dbReference type="InterPro" id="IPR001870">
    <property type="entry name" value="B30.2/SPRY"/>
</dbReference>
<dbReference type="GeneTree" id="ENSGT01040000240385"/>
<dbReference type="Pfam" id="PF25600">
    <property type="entry name" value="TRIM_CC"/>
    <property type="match status" value="1"/>
</dbReference>
<dbReference type="InterPro" id="IPR017907">
    <property type="entry name" value="Znf_RING_CS"/>
</dbReference>
<dbReference type="SUPFAM" id="SSF57845">
    <property type="entry name" value="B-box zinc-binding domain"/>
    <property type="match status" value="1"/>
</dbReference>
<reference evidence="10" key="4">
    <citation type="submission" date="2025-09" db="UniProtKB">
        <authorList>
            <consortium name="Ensembl"/>
        </authorList>
    </citation>
    <scope>IDENTIFICATION</scope>
</reference>
<dbReference type="Proteomes" id="UP000265140">
    <property type="component" value="Chromosome 24"/>
</dbReference>
<feature type="domain" description="B30.2/SPRY" evidence="9">
    <location>
        <begin position="345"/>
        <end position="538"/>
    </location>
</feature>
<feature type="domain" description="RING-type" evidence="8">
    <location>
        <begin position="23"/>
        <end position="62"/>
    </location>
</feature>
<dbReference type="InterPro" id="IPR051051">
    <property type="entry name" value="E3_ubiq-ligase_TRIM/RNF"/>
</dbReference>
<dbReference type="SUPFAM" id="SSF57850">
    <property type="entry name" value="RING/U-box"/>
    <property type="match status" value="1"/>
</dbReference>
<dbReference type="SMART" id="SM00589">
    <property type="entry name" value="PRY"/>
    <property type="match status" value="1"/>
</dbReference>
<dbReference type="GO" id="GO:0005737">
    <property type="term" value="C:cytoplasm"/>
    <property type="evidence" value="ECO:0007669"/>
    <property type="project" value="UniProtKB-ARBA"/>
</dbReference>
<keyword evidence="3 6" id="KW-0863">Zinc-finger</keyword>
<dbReference type="PROSITE" id="PS50089">
    <property type="entry name" value="ZF_RING_2"/>
    <property type="match status" value="1"/>
</dbReference>
<dbReference type="FunFam" id="2.60.120.920:FF:000004">
    <property type="entry name" value="Butyrophilin subfamily 1 member A1"/>
    <property type="match status" value="1"/>
</dbReference>
<evidence type="ECO:0000313" key="10">
    <source>
        <dbReference type="Ensembl" id="ENSELUP00000054687.1"/>
    </source>
</evidence>
<dbReference type="InterPro" id="IPR013083">
    <property type="entry name" value="Znf_RING/FYVE/PHD"/>
</dbReference>
<dbReference type="Pfam" id="PF00622">
    <property type="entry name" value="SPRY"/>
    <property type="match status" value="1"/>
</dbReference>
<keyword evidence="1" id="KW-0399">Innate immunity</keyword>
<dbReference type="CDD" id="cd13733">
    <property type="entry name" value="SPRY_PRY_C-I_1"/>
    <property type="match status" value="1"/>
</dbReference>
<dbReference type="PROSITE" id="PS00518">
    <property type="entry name" value="ZF_RING_1"/>
    <property type="match status" value="1"/>
</dbReference>
<reference evidence="10" key="2">
    <citation type="submission" date="2020-02" db="EMBL/GenBank/DDBJ databases">
        <title>Esox lucius (northern pike) genome, fEsoLuc1, primary haplotype.</title>
        <authorList>
            <person name="Myers G."/>
            <person name="Karagic N."/>
            <person name="Meyer A."/>
            <person name="Pippel M."/>
            <person name="Reichard M."/>
            <person name="Winkler S."/>
            <person name="Tracey A."/>
            <person name="Sims Y."/>
            <person name="Howe K."/>
            <person name="Rhie A."/>
            <person name="Formenti G."/>
            <person name="Durbin R."/>
            <person name="Fedrigo O."/>
            <person name="Jarvis E.D."/>
        </authorList>
    </citation>
    <scope>NUCLEOTIDE SEQUENCE [LARGE SCALE GENOMIC DNA]</scope>
</reference>
<evidence type="ECO:0000256" key="5">
    <source>
        <dbReference type="ARBA" id="ARBA00022859"/>
    </source>
</evidence>
<dbReference type="Gene3D" id="4.10.830.40">
    <property type="match status" value="1"/>
</dbReference>
<reference evidence="10" key="3">
    <citation type="submission" date="2025-08" db="UniProtKB">
        <authorList>
            <consortium name="Ensembl"/>
        </authorList>
    </citation>
    <scope>IDENTIFICATION</scope>
</reference>
<evidence type="ECO:0000259" key="8">
    <source>
        <dbReference type="PROSITE" id="PS50089"/>
    </source>
</evidence>
<proteinExistence type="predicted"/>
<dbReference type="GO" id="GO:0045087">
    <property type="term" value="P:innate immune response"/>
    <property type="evidence" value="ECO:0007669"/>
    <property type="project" value="UniProtKB-KW"/>
</dbReference>
<dbReference type="SMART" id="SM00184">
    <property type="entry name" value="RING"/>
    <property type="match status" value="1"/>
</dbReference>
<dbReference type="CDD" id="cd19769">
    <property type="entry name" value="Bbox2_TRIM16-like"/>
    <property type="match status" value="1"/>
</dbReference>
<feature type="coiled-coil region" evidence="7">
    <location>
        <begin position="262"/>
        <end position="293"/>
    </location>
</feature>
<dbReference type="Ensembl" id="ENSELUT00000070709.2">
    <property type="protein sequence ID" value="ENSELUP00000054687.1"/>
    <property type="gene ID" value="ENSELUG00000025788.2"/>
</dbReference>
<evidence type="ECO:0000256" key="6">
    <source>
        <dbReference type="PROSITE-ProRule" id="PRU00175"/>
    </source>
</evidence>
<name>A0A6Q2XNF3_ESOLU</name>
<dbReference type="Pfam" id="PF13765">
    <property type="entry name" value="PRY"/>
    <property type="match status" value="1"/>
</dbReference>
<dbReference type="GO" id="GO:0008270">
    <property type="term" value="F:zinc ion binding"/>
    <property type="evidence" value="ECO:0007669"/>
    <property type="project" value="UniProtKB-KW"/>
</dbReference>
<keyword evidence="7" id="KW-0175">Coiled coil</keyword>
<dbReference type="InterPro" id="IPR003879">
    <property type="entry name" value="Butyrophylin_SPRY"/>
</dbReference>
<evidence type="ECO:0000256" key="2">
    <source>
        <dbReference type="ARBA" id="ARBA00022723"/>
    </source>
</evidence>
<evidence type="ECO:0000256" key="3">
    <source>
        <dbReference type="ARBA" id="ARBA00022771"/>
    </source>
</evidence>
<keyword evidence="5" id="KW-0391">Immunity</keyword>
<dbReference type="OMA" id="IENEWWD"/>
<dbReference type="PRINTS" id="PR01407">
    <property type="entry name" value="BUTYPHLNCDUF"/>
</dbReference>
<evidence type="ECO:0000256" key="7">
    <source>
        <dbReference type="SAM" id="Coils"/>
    </source>
</evidence>
<keyword evidence="11" id="KW-1185">Reference proteome</keyword>
<evidence type="ECO:0000313" key="11">
    <source>
        <dbReference type="Proteomes" id="UP000265140"/>
    </source>
</evidence>
<dbReference type="Gene3D" id="2.60.120.920">
    <property type="match status" value="1"/>
</dbReference>
<dbReference type="InterPro" id="IPR043136">
    <property type="entry name" value="B30.2/SPRY_sf"/>
</dbReference>
<evidence type="ECO:0000256" key="4">
    <source>
        <dbReference type="ARBA" id="ARBA00022833"/>
    </source>
</evidence>
<reference evidence="11" key="1">
    <citation type="journal article" date="2014" name="PLoS ONE">
        <title>The genome and linkage map of the northern pike (Esox lucius): conserved synteny revealed between the salmonid sister group and the Neoteleostei.</title>
        <authorList>
            <person name="Rondeau E.B."/>
            <person name="Minkley D.R."/>
            <person name="Leong J.S."/>
            <person name="Messmer A.M."/>
            <person name="Jantzen J.R."/>
            <person name="von Schalburg K.R."/>
            <person name="Lemon C."/>
            <person name="Bird N.H."/>
            <person name="Koop B.F."/>
        </authorList>
    </citation>
    <scope>NUCLEOTIDE SEQUENCE</scope>
</reference>
<dbReference type="Pfam" id="PF13923">
    <property type="entry name" value="zf-C3HC4_2"/>
    <property type="match status" value="1"/>
</dbReference>
<dbReference type="PROSITE" id="PS50188">
    <property type="entry name" value="B302_SPRY"/>
    <property type="match status" value="1"/>
</dbReference>
<dbReference type="Gene3D" id="3.30.40.10">
    <property type="entry name" value="Zinc/RING finger domain, C3HC4 (zinc finger)"/>
    <property type="match status" value="1"/>
</dbReference>
<sequence length="538" mass="60327">MAVASSSSVSMDTPVVIANHLMCSICLGLFEDPVTTPCGHTFCQTCLDRNLQINDLVCPLCKGHLGRSPKVNIILRTLIEELKKANDMDPGEYSGAQGDVACDICTKRKLKAHKSCLVCLASYCQTHLRPHNSVKRLKGHRLVAPVEDLDGRACLTHGRPLELYSRAEGRCVCALCVDEGCEVVSAEMEWEQKKGELGSTKAEMQEKILERQGKAEEIRVSVEQCKVQINRERREIDTVFETLVVAVKEAQKAAVRPLEERQLVLEREAAELTRELEREIRRLKDMTAHMEDIAHLEDHIHFLQTFPSLPRQGEMRDWTRVSVDTTLSFGTMRSSWSAMLEKIKQELETLSSIELERIQKFEVDVTLDPDTANQQLIVSEDRKQVKDGGKIQDLPDRPDRFDPFGSILGNNKLNSGRSYWEVDVGNKTGWDVGIARGDANRKGKLSVNPSNGFWAIVHYKGDQYAALQDPPLLLSLRGKPQRVGVFLDYEEGLVSFYDVDAKAHIHSFTGCSFSGEICPYLSPHLLNGDQNSDPLVIT</sequence>
<protein>
    <submittedName>
        <fullName evidence="10">Uncharacterized protein</fullName>
    </submittedName>
</protein>
<dbReference type="InterPro" id="IPR006574">
    <property type="entry name" value="PRY"/>
</dbReference>
<dbReference type="InterPro" id="IPR013320">
    <property type="entry name" value="ConA-like_dom_sf"/>
</dbReference>
<accession>A0A6Q2XNF3</accession>
<dbReference type="Bgee" id="ENSELUG00000025788">
    <property type="expression patterns" value="Expressed in nose and 11 other cell types or tissues"/>
</dbReference>
<dbReference type="PANTHER" id="PTHR25465">
    <property type="entry name" value="B-BOX DOMAIN CONTAINING"/>
    <property type="match status" value="1"/>
</dbReference>
<dbReference type="SMART" id="SM00449">
    <property type="entry name" value="SPRY"/>
    <property type="match status" value="1"/>
</dbReference>
<dbReference type="SUPFAM" id="SSF49899">
    <property type="entry name" value="Concanavalin A-like lectins/glucanases"/>
    <property type="match status" value="1"/>
</dbReference>